<evidence type="ECO:0000313" key="2">
    <source>
        <dbReference type="Proteomes" id="UP001642464"/>
    </source>
</evidence>
<comment type="caution">
    <text evidence="1">The sequence shown here is derived from an EMBL/GenBank/DDBJ whole genome shotgun (WGS) entry which is preliminary data.</text>
</comment>
<feature type="non-terminal residue" evidence="1">
    <location>
        <position position="53"/>
    </location>
</feature>
<keyword evidence="2" id="KW-1185">Reference proteome</keyword>
<evidence type="ECO:0000313" key="1">
    <source>
        <dbReference type="EMBL" id="CAK9023630.1"/>
    </source>
</evidence>
<reference evidence="1 2" key="1">
    <citation type="submission" date="2024-02" db="EMBL/GenBank/DDBJ databases">
        <authorList>
            <person name="Chen Y."/>
            <person name="Shah S."/>
            <person name="Dougan E. K."/>
            <person name="Thang M."/>
            <person name="Chan C."/>
        </authorList>
    </citation>
    <scope>NUCLEOTIDE SEQUENCE [LARGE SCALE GENOMIC DNA]</scope>
</reference>
<gene>
    <name evidence="1" type="ORF">SCF082_LOCUS16289</name>
</gene>
<organism evidence="1 2">
    <name type="scientific">Durusdinium trenchii</name>
    <dbReference type="NCBI Taxonomy" id="1381693"/>
    <lineage>
        <taxon>Eukaryota</taxon>
        <taxon>Sar</taxon>
        <taxon>Alveolata</taxon>
        <taxon>Dinophyceae</taxon>
        <taxon>Suessiales</taxon>
        <taxon>Symbiodiniaceae</taxon>
        <taxon>Durusdinium</taxon>
    </lineage>
</organism>
<dbReference type="Proteomes" id="UP001642464">
    <property type="component" value="Unassembled WGS sequence"/>
</dbReference>
<proteinExistence type="predicted"/>
<dbReference type="EMBL" id="CAXAMM010010558">
    <property type="protein sequence ID" value="CAK9023630.1"/>
    <property type="molecule type" value="Genomic_DNA"/>
</dbReference>
<sequence length="53" mass="6158">FFYLAIKHSGLSPKDIQRPPDNDSLKREVKRNGDMANFDVLQGIRDLLDLRDE</sequence>
<accession>A0ABP0KB80</accession>
<protein>
    <submittedName>
        <fullName evidence="1">Uncharacterized protein</fullName>
    </submittedName>
</protein>
<name>A0ABP0KB80_9DINO</name>
<feature type="non-terminal residue" evidence="1">
    <location>
        <position position="1"/>
    </location>
</feature>